<dbReference type="Gene3D" id="2.70.98.50">
    <property type="entry name" value="putative glycoside hydrolase family protein from bacillus halodurans"/>
    <property type="match status" value="1"/>
</dbReference>
<dbReference type="SUPFAM" id="SSF48208">
    <property type="entry name" value="Six-hairpin glycosidases"/>
    <property type="match status" value="1"/>
</dbReference>
<dbReference type="PANTHER" id="PTHR31084">
    <property type="entry name" value="ALPHA-L-FUCOSIDASE 2"/>
    <property type="match status" value="1"/>
</dbReference>
<dbReference type="EMBL" id="LAZR01000073">
    <property type="protein sequence ID" value="KKN95099.1"/>
    <property type="molecule type" value="Genomic_DNA"/>
</dbReference>
<dbReference type="Gene3D" id="2.60.40.1180">
    <property type="entry name" value="Golgi alpha-mannosidase II"/>
    <property type="match status" value="1"/>
</dbReference>
<proteinExistence type="predicted"/>
<dbReference type="InterPro" id="IPR013780">
    <property type="entry name" value="Glyco_hydro_b"/>
</dbReference>
<dbReference type="PANTHER" id="PTHR31084:SF0">
    <property type="entry name" value="ALPHA-L-FUCOSIDASE 2"/>
    <property type="match status" value="1"/>
</dbReference>
<dbReference type="AlphaFoldDB" id="A0A0F9UTS2"/>
<accession>A0A0F9UTS2</accession>
<dbReference type="Pfam" id="PF22124">
    <property type="entry name" value="Glyco_hydro_95_cat"/>
    <property type="match status" value="1"/>
</dbReference>
<protein>
    <recommendedName>
        <fullName evidence="1">Glycosyl hydrolase family 95 catalytic domain-containing protein</fullName>
    </recommendedName>
</protein>
<reference evidence="2" key="1">
    <citation type="journal article" date="2015" name="Nature">
        <title>Complex archaea that bridge the gap between prokaryotes and eukaryotes.</title>
        <authorList>
            <person name="Spang A."/>
            <person name="Saw J.H."/>
            <person name="Jorgensen S.L."/>
            <person name="Zaremba-Niedzwiedzka K."/>
            <person name="Martijn J."/>
            <person name="Lind A.E."/>
            <person name="van Eijk R."/>
            <person name="Schleper C."/>
            <person name="Guy L."/>
            <person name="Ettema T.J."/>
        </authorList>
    </citation>
    <scope>NUCLEOTIDE SEQUENCE</scope>
</reference>
<sequence>MHTIEIDHMVFEPEEGLLLGNGDLSVSIYQRANTIIWRFGKNDVWDRRLDTSDDAEPAHIEELIRGIRDEGWVSERYTADDRAKARATKGEPADEKRMHELVRGAPGYGNRPYPCPKPVGELMVRLPIDQLDEKISQKVLIEKGEAVIELTWESGLTYRFTCFIPPHTNALVVRWQVENLTNETRSRSQPPIRFVLRRWADPDVEDFACEYEIKTGYWMWEGAIKSPKVTPLPPPAVLEVEGRMAIEQLFHPDIEFPNGYCYALVPYVTGLNIEPQGPFSKGDGVIHLRKKDEDVPEGWLAIAVPASSDDGGLKAELNRITGMLADDLPGMLAQWRQDTHADATDFWSRSAVEIDDPLIEKMWYGILHARRCAYRADVVAPGLAFPSTVQDYSLWHGDYHTNYNYQQPFWGNLASNHVGMADSFFVGMKHMVEAGRLFAKKYWNARGTFIHLLGYPFPYFEDPYGTGGICRMSYMTGWVASYWWWRYLYTQDEQWLADEAYPVIRDAALFYTDTLQKWDDGLYHAFPSPQGESHFTGKIETYLDKPQVIRHTRYCLQYATKAAEILGVDEDLRAQWTEIVANLAEPAGVDLSGFSDAERAWLDLNFPEFNRPNGEGTSEHTLKLMTTGERSGNWAGGTGGTPRPWTSCIRGGQIEPDKAIDGIRETLRRELQRNGTCRGMGSDDMGYCGLYVEGTGMIMPLIEMMLQSWDGSIRVFPAWPKKLNCAFKTFRAEGAFLVSAAQTGGKTGPVAIESEVGKRCRLVNPFDGDAKVIDADGKPVPADVEDGVICFDTASGGSYEVQPV</sequence>
<evidence type="ECO:0000313" key="2">
    <source>
        <dbReference type="EMBL" id="KKN95099.1"/>
    </source>
</evidence>
<dbReference type="InterPro" id="IPR008928">
    <property type="entry name" value="6-hairpin_glycosidase_sf"/>
</dbReference>
<evidence type="ECO:0000259" key="1">
    <source>
        <dbReference type="Pfam" id="PF22124"/>
    </source>
</evidence>
<name>A0A0F9UTS2_9ZZZZ</name>
<dbReference type="GO" id="GO:0004560">
    <property type="term" value="F:alpha-L-fucosidase activity"/>
    <property type="evidence" value="ECO:0007669"/>
    <property type="project" value="TreeGrafter"/>
</dbReference>
<comment type="caution">
    <text evidence="2">The sequence shown here is derived from an EMBL/GenBank/DDBJ whole genome shotgun (WGS) entry which is preliminary data.</text>
</comment>
<feature type="domain" description="Glycosyl hydrolase family 95 catalytic" evidence="1">
    <location>
        <begin position="394"/>
        <end position="585"/>
    </location>
</feature>
<dbReference type="InterPro" id="IPR012341">
    <property type="entry name" value="6hp_glycosidase-like_sf"/>
</dbReference>
<gene>
    <name evidence="2" type="ORF">LCGC14_0181680</name>
</gene>
<organism evidence="2">
    <name type="scientific">marine sediment metagenome</name>
    <dbReference type="NCBI Taxonomy" id="412755"/>
    <lineage>
        <taxon>unclassified sequences</taxon>
        <taxon>metagenomes</taxon>
        <taxon>ecological metagenomes</taxon>
    </lineage>
</organism>
<dbReference type="Gene3D" id="1.50.10.10">
    <property type="match status" value="1"/>
</dbReference>
<dbReference type="GO" id="GO:0005975">
    <property type="term" value="P:carbohydrate metabolic process"/>
    <property type="evidence" value="ECO:0007669"/>
    <property type="project" value="InterPro"/>
</dbReference>
<dbReference type="InterPro" id="IPR054363">
    <property type="entry name" value="GH95_cat"/>
</dbReference>